<comment type="caution">
    <text evidence="1">The sequence shown here is derived from an EMBL/GenBank/DDBJ whole genome shotgun (WGS) entry which is preliminary data.</text>
</comment>
<gene>
    <name evidence="1" type="primary">gyrA_81</name>
    <name evidence="1" type="ORF">SDC9_204294</name>
</gene>
<dbReference type="GO" id="GO:0006265">
    <property type="term" value="P:DNA topological change"/>
    <property type="evidence" value="ECO:0007669"/>
    <property type="project" value="InterPro"/>
</dbReference>
<dbReference type="EMBL" id="VSSQ01127131">
    <property type="protein sequence ID" value="MPN56604.1"/>
    <property type="molecule type" value="Genomic_DNA"/>
</dbReference>
<dbReference type="AlphaFoldDB" id="A0A645J813"/>
<dbReference type="InterPro" id="IPR006691">
    <property type="entry name" value="GyrA/parC_rep"/>
</dbReference>
<proteinExistence type="predicted"/>
<keyword evidence="1" id="KW-0413">Isomerase</keyword>
<dbReference type="InterPro" id="IPR035516">
    <property type="entry name" value="Gyrase/topoIV_suA_C"/>
</dbReference>
<dbReference type="PANTHER" id="PTHR43493">
    <property type="entry name" value="DNA GYRASE/TOPOISOMERASE SUBUNIT A"/>
    <property type="match status" value="1"/>
</dbReference>
<dbReference type="GO" id="GO:0003918">
    <property type="term" value="F:DNA topoisomerase type II (double strand cut, ATP-hydrolyzing) activity"/>
    <property type="evidence" value="ECO:0007669"/>
    <property type="project" value="TreeGrafter"/>
</dbReference>
<name>A0A645J813_9ZZZZ</name>
<organism evidence="1">
    <name type="scientific">bioreactor metagenome</name>
    <dbReference type="NCBI Taxonomy" id="1076179"/>
    <lineage>
        <taxon>unclassified sequences</taxon>
        <taxon>metagenomes</taxon>
        <taxon>ecological metagenomes</taxon>
    </lineage>
</organism>
<protein>
    <submittedName>
        <fullName evidence="1">DNA gyrase subunit A</fullName>
    </submittedName>
</protein>
<evidence type="ECO:0000313" key="1">
    <source>
        <dbReference type="EMBL" id="MPN56604.1"/>
    </source>
</evidence>
<dbReference type="Pfam" id="PF03989">
    <property type="entry name" value="DNA_gyraseA_C"/>
    <property type="match status" value="3"/>
</dbReference>
<dbReference type="InterPro" id="IPR050220">
    <property type="entry name" value="Type_II_DNA_Topoisomerases"/>
</dbReference>
<dbReference type="SUPFAM" id="SSF101904">
    <property type="entry name" value="GyrA/ParC C-terminal domain-like"/>
    <property type="match status" value="1"/>
</dbReference>
<dbReference type="GO" id="GO:0005524">
    <property type="term" value="F:ATP binding"/>
    <property type="evidence" value="ECO:0007669"/>
    <property type="project" value="InterPro"/>
</dbReference>
<reference evidence="1" key="1">
    <citation type="submission" date="2019-08" db="EMBL/GenBank/DDBJ databases">
        <authorList>
            <person name="Kucharzyk K."/>
            <person name="Murdoch R.W."/>
            <person name="Higgins S."/>
            <person name="Loffler F."/>
        </authorList>
    </citation>
    <scope>NUCLEOTIDE SEQUENCE</scope>
</reference>
<dbReference type="Gene3D" id="2.120.10.90">
    <property type="entry name" value="DNA gyrase/topoisomerase IV, subunit A, C-terminal"/>
    <property type="match status" value="1"/>
</dbReference>
<dbReference type="GO" id="GO:0003677">
    <property type="term" value="F:DNA binding"/>
    <property type="evidence" value="ECO:0007669"/>
    <property type="project" value="InterPro"/>
</dbReference>
<sequence>MGRLARGVIGINLGLGDYVVSMDSLRDLDELLVISENGYGKRTPLHDFRKTRRSGKGVSAMKCNDKTGKLAAIEVVRDGDEVMIISRDGIIIRVDVADISEQGRYAQGVRVIKLGEGDIVVDMAKVLNKGDDDPNIKEDSLPATDSE</sequence>
<dbReference type="GO" id="GO:0005737">
    <property type="term" value="C:cytoplasm"/>
    <property type="evidence" value="ECO:0007669"/>
    <property type="project" value="TreeGrafter"/>
</dbReference>
<dbReference type="GO" id="GO:0009330">
    <property type="term" value="C:DNA topoisomerase type II (double strand cut, ATP-hydrolyzing) complex"/>
    <property type="evidence" value="ECO:0007669"/>
    <property type="project" value="TreeGrafter"/>
</dbReference>
<dbReference type="PANTHER" id="PTHR43493:SF5">
    <property type="entry name" value="DNA GYRASE SUBUNIT A, CHLOROPLASTIC_MITOCHONDRIAL"/>
    <property type="match status" value="1"/>
</dbReference>
<accession>A0A645J813</accession>